<comment type="similarity">
    <text evidence="1">Belongs to the short-chain dehydrogenases/reductases (SDR) family.</text>
</comment>
<dbReference type="PROSITE" id="PS00061">
    <property type="entry name" value="ADH_SHORT"/>
    <property type="match status" value="1"/>
</dbReference>
<accession>A0AAJ7S0V5</accession>
<dbReference type="KEGG" id="ccal:108624383"/>
<evidence type="ECO:0000313" key="3">
    <source>
        <dbReference type="Proteomes" id="UP000694925"/>
    </source>
</evidence>
<dbReference type="Gene3D" id="3.40.50.720">
    <property type="entry name" value="NAD(P)-binding Rossmann-like Domain"/>
    <property type="match status" value="2"/>
</dbReference>
<dbReference type="FunFam" id="3.40.50.720:FF:000149">
    <property type="entry name" value="15-hydroxyprostaglandin dehydrogenase [NAD(+)]"/>
    <property type="match status" value="1"/>
</dbReference>
<dbReference type="GeneID" id="108624383"/>
<gene>
    <name evidence="4" type="primary">LOC108624383</name>
</gene>
<dbReference type="GO" id="GO:0016616">
    <property type="term" value="F:oxidoreductase activity, acting on the CH-OH group of donors, NAD or NADP as acceptor"/>
    <property type="evidence" value="ECO:0007669"/>
    <property type="project" value="TreeGrafter"/>
</dbReference>
<dbReference type="PRINTS" id="PR01167">
    <property type="entry name" value="INSADHFAMILY"/>
</dbReference>
<dbReference type="InterPro" id="IPR020904">
    <property type="entry name" value="Sc_DH/Rdtase_CS"/>
</dbReference>
<proteinExistence type="inferred from homology"/>
<dbReference type="PRINTS" id="PR00080">
    <property type="entry name" value="SDRFAMILY"/>
</dbReference>
<evidence type="ECO:0000313" key="4">
    <source>
        <dbReference type="RefSeq" id="XP_026668882.1"/>
    </source>
</evidence>
<dbReference type="GO" id="GO:0005737">
    <property type="term" value="C:cytoplasm"/>
    <property type="evidence" value="ECO:0007669"/>
    <property type="project" value="TreeGrafter"/>
</dbReference>
<dbReference type="Proteomes" id="UP000694925">
    <property type="component" value="Unplaced"/>
</dbReference>
<dbReference type="PANTHER" id="PTHR44229">
    <property type="entry name" value="15-HYDROXYPROSTAGLANDIN DEHYDROGENASE [NAD(+)]"/>
    <property type="match status" value="1"/>
</dbReference>
<organism evidence="3 4">
    <name type="scientific">Ceratina calcarata</name>
    <dbReference type="NCBI Taxonomy" id="156304"/>
    <lineage>
        <taxon>Eukaryota</taxon>
        <taxon>Metazoa</taxon>
        <taxon>Ecdysozoa</taxon>
        <taxon>Arthropoda</taxon>
        <taxon>Hexapoda</taxon>
        <taxon>Insecta</taxon>
        <taxon>Pterygota</taxon>
        <taxon>Neoptera</taxon>
        <taxon>Endopterygota</taxon>
        <taxon>Hymenoptera</taxon>
        <taxon>Apocrita</taxon>
        <taxon>Aculeata</taxon>
        <taxon>Apoidea</taxon>
        <taxon>Anthophila</taxon>
        <taxon>Apidae</taxon>
        <taxon>Ceratina</taxon>
        <taxon>Zadontomerus</taxon>
    </lineage>
</organism>
<protein>
    <submittedName>
        <fullName evidence="4">Uncharacterized protein LOC108624383</fullName>
    </submittedName>
</protein>
<dbReference type="RefSeq" id="XP_026668882.1">
    <property type="nucleotide sequence ID" value="XM_026813081.1"/>
</dbReference>
<evidence type="ECO:0000256" key="2">
    <source>
        <dbReference type="ARBA" id="ARBA00023002"/>
    </source>
</evidence>
<dbReference type="InterPro" id="IPR002347">
    <property type="entry name" value="SDR_fam"/>
</dbReference>
<reference evidence="4" key="1">
    <citation type="submission" date="2025-08" db="UniProtKB">
        <authorList>
            <consortium name="RefSeq"/>
        </authorList>
    </citation>
    <scope>IDENTIFICATION</scope>
    <source>
        <tissue evidence="4">Whole body</tissue>
    </source>
</reference>
<dbReference type="Pfam" id="PF00106">
    <property type="entry name" value="adh_short"/>
    <property type="match status" value="2"/>
</dbReference>
<name>A0AAJ7S0V5_9HYME</name>
<dbReference type="AlphaFoldDB" id="A0AAJ7S0V5"/>
<keyword evidence="3" id="KW-1185">Reference proteome</keyword>
<keyword evidence="2" id="KW-0560">Oxidoreductase</keyword>
<dbReference type="InterPro" id="IPR036291">
    <property type="entry name" value="NAD(P)-bd_dom_sf"/>
</dbReference>
<sequence>MNNIKNKTALITGGASGLGFDYAQKLLQNGAKAVAILDLASSPGQTTAANLEKEFGKGKAIFCPCDVSNVQQLTEAFKKVWNALNGLDIVINNAGICNDTKWQQTVNINVTGLIQGSLLAMELMGKHKGGKGGTIVNISSIVGFQLFPIIPVYCSSKWDVMAFSRCLQTHYDNTGVRVLVMCPGVTTTNLLTELENTVFNFVKPEDVQQTLRSLPTQPPEVVGEAMMNLIQKGENGSVWVCEGSQTPYALEFPPVKKIPLLIYNSSIKVHVQYDKKKMQIKDKRVMVTGGASCLGFNVSRELLRNGASMIAMIDIRESDGKKAMDMLNAEFGRNRVIFFHCDVTNNVEFDETFKEAVKTLGGLEILVNNASMINENDFVKAIDVNVTAVIRGTLLGIQQMQKDAGGKGGVIVNVSSEAGLSSASHLPVYSTTKHAVVSFSRSFSQPYHYQRTGVRIVVLCPELTGNLIMENLANNCPENETINKFCRRVDTIAHGLVYVVRCAQNGSIWISEDGKPVYEVQLPDVLPQKVDDPIMAEDEHKIEIN</sequence>
<dbReference type="PANTHER" id="PTHR44229:SF8">
    <property type="entry name" value="ALCOHOL DEHYDROGENASE-RELATED"/>
    <property type="match status" value="1"/>
</dbReference>
<dbReference type="SUPFAM" id="SSF51735">
    <property type="entry name" value="NAD(P)-binding Rossmann-fold domains"/>
    <property type="match status" value="2"/>
</dbReference>
<evidence type="ECO:0000256" key="1">
    <source>
        <dbReference type="ARBA" id="ARBA00006484"/>
    </source>
</evidence>